<accession>A0A6G0T0L1</accession>
<dbReference type="InterPro" id="IPR043502">
    <property type="entry name" value="DNA/RNA_pol_sf"/>
</dbReference>
<dbReference type="OrthoDB" id="6625697at2759"/>
<protein>
    <recommendedName>
        <fullName evidence="1">Reverse transcriptase domain-containing protein</fullName>
    </recommendedName>
</protein>
<dbReference type="AlphaFoldDB" id="A0A6G0T0L1"/>
<keyword evidence="3" id="KW-1185">Reference proteome</keyword>
<feature type="domain" description="Reverse transcriptase" evidence="1">
    <location>
        <begin position="88"/>
        <end position="221"/>
    </location>
</feature>
<dbReference type="Pfam" id="PF00078">
    <property type="entry name" value="RVT_1"/>
    <property type="match status" value="1"/>
</dbReference>
<dbReference type="InterPro" id="IPR000477">
    <property type="entry name" value="RT_dom"/>
</dbReference>
<evidence type="ECO:0000313" key="3">
    <source>
        <dbReference type="Proteomes" id="UP000475862"/>
    </source>
</evidence>
<dbReference type="EMBL" id="VYZN01000072">
    <property type="protein sequence ID" value="KAE9524109.1"/>
    <property type="molecule type" value="Genomic_DNA"/>
</dbReference>
<dbReference type="SUPFAM" id="SSF56672">
    <property type="entry name" value="DNA/RNA polymerases"/>
    <property type="match status" value="1"/>
</dbReference>
<organism evidence="2 3">
    <name type="scientific">Aphis glycines</name>
    <name type="common">Soybean aphid</name>
    <dbReference type="NCBI Taxonomy" id="307491"/>
    <lineage>
        <taxon>Eukaryota</taxon>
        <taxon>Metazoa</taxon>
        <taxon>Ecdysozoa</taxon>
        <taxon>Arthropoda</taxon>
        <taxon>Hexapoda</taxon>
        <taxon>Insecta</taxon>
        <taxon>Pterygota</taxon>
        <taxon>Neoptera</taxon>
        <taxon>Paraneoptera</taxon>
        <taxon>Hemiptera</taxon>
        <taxon>Sternorrhyncha</taxon>
        <taxon>Aphidomorpha</taxon>
        <taxon>Aphidoidea</taxon>
        <taxon>Aphididae</taxon>
        <taxon>Aphidini</taxon>
        <taxon>Aphis</taxon>
        <taxon>Aphis</taxon>
    </lineage>
</organism>
<gene>
    <name evidence="2" type="ORF">AGLY_015474</name>
</gene>
<sequence>MAVRRETGISVGSFAPVRPGIIPGGDPAIRRIESKKAAGLDGITSGILKQAWAVLAEPITHAFNCALRSRIFPSTCKDAALVIIRKGSGKDPTETKSYRPISFLPVLVKALEGMYNRDENPSGYGLVNVGKADRSTVDAIDRVLEWTVERTEKYVLGIFLGITGAFDFLWLPRLFKNLQSNGCCNGLIEFTRSYLDGRRAHISVGGELMSRTLTKGCPQGS</sequence>
<dbReference type="GO" id="GO:0071897">
    <property type="term" value="P:DNA biosynthetic process"/>
    <property type="evidence" value="ECO:0007669"/>
    <property type="project" value="UniProtKB-ARBA"/>
</dbReference>
<comment type="caution">
    <text evidence="2">The sequence shown here is derived from an EMBL/GenBank/DDBJ whole genome shotgun (WGS) entry which is preliminary data.</text>
</comment>
<name>A0A6G0T0L1_APHGL</name>
<reference evidence="2 3" key="1">
    <citation type="submission" date="2019-08" db="EMBL/GenBank/DDBJ databases">
        <title>The genome of the soybean aphid Biotype 1, its phylome, world population structure and adaptation to the North American continent.</title>
        <authorList>
            <person name="Giordano R."/>
            <person name="Donthu R.K."/>
            <person name="Hernandez A.G."/>
            <person name="Wright C.L."/>
            <person name="Zimin A.V."/>
        </authorList>
    </citation>
    <scope>NUCLEOTIDE SEQUENCE [LARGE SCALE GENOMIC DNA]</scope>
    <source>
        <tissue evidence="2">Whole aphids</tissue>
    </source>
</reference>
<dbReference type="Proteomes" id="UP000475862">
    <property type="component" value="Unassembled WGS sequence"/>
</dbReference>
<evidence type="ECO:0000313" key="2">
    <source>
        <dbReference type="EMBL" id="KAE9524109.1"/>
    </source>
</evidence>
<proteinExistence type="predicted"/>
<evidence type="ECO:0000259" key="1">
    <source>
        <dbReference type="Pfam" id="PF00078"/>
    </source>
</evidence>
<dbReference type="PANTHER" id="PTHR19446">
    <property type="entry name" value="REVERSE TRANSCRIPTASES"/>
    <property type="match status" value="1"/>
</dbReference>